<evidence type="ECO:0000313" key="2">
    <source>
        <dbReference type="Proteomes" id="UP000058925"/>
    </source>
</evidence>
<dbReference type="AlphaFoldDB" id="A0A654M113"/>
<proteinExistence type="predicted"/>
<sequence length="73" mass="8290">MANLGDSNLIGNNTPDFYSDLDLDRNIKLITKSLSRPYFNTALKRLAKINPINTKLVCDYILVEQTEFNIKGI</sequence>
<dbReference type="RefSeq" id="WP_196815540.1">
    <property type="nucleotide sequence ID" value="NZ_CP012850.1"/>
</dbReference>
<gene>
    <name evidence="1" type="ORF">NMY3_02029</name>
</gene>
<protein>
    <submittedName>
        <fullName evidence="1">Uncharacterized protein</fullName>
    </submittedName>
</protein>
<evidence type="ECO:0000313" key="1">
    <source>
        <dbReference type="EMBL" id="ALI36231.1"/>
    </source>
</evidence>
<dbReference type="Proteomes" id="UP000058925">
    <property type="component" value="Chromosome"/>
</dbReference>
<keyword evidence="2" id="KW-1185">Reference proteome</keyword>
<dbReference type="EMBL" id="CP012850">
    <property type="protein sequence ID" value="ALI36231.1"/>
    <property type="molecule type" value="Genomic_DNA"/>
</dbReference>
<accession>A0A654M113</accession>
<dbReference type="KEGG" id="taa:NMY3_02029"/>
<reference evidence="2" key="1">
    <citation type="submission" date="2015-10" db="EMBL/GenBank/DDBJ databases">
        <title>Niche specialization of a soil ammonia-oxidizing archaeon, Candidatus Nitrosocosmicus oleophilus.</title>
        <authorList>
            <person name="Jung M.-Y."/>
            <person name="Rhee S.-K."/>
        </authorList>
    </citation>
    <scope>NUCLEOTIDE SEQUENCE [LARGE SCALE GENOMIC DNA]</scope>
    <source>
        <strain evidence="2">MY3</strain>
    </source>
</reference>
<organism evidence="1 2">
    <name type="scientific">Candidatus Nitrosocosmicus oleophilus</name>
    <dbReference type="NCBI Taxonomy" id="1353260"/>
    <lineage>
        <taxon>Archaea</taxon>
        <taxon>Nitrososphaerota</taxon>
        <taxon>Nitrososphaeria</taxon>
        <taxon>Nitrososphaerales</taxon>
        <taxon>Nitrososphaeraceae</taxon>
        <taxon>Candidatus Nitrosocosmicus</taxon>
    </lineage>
</organism>
<name>A0A654M113_9ARCH</name>
<dbReference type="GeneID" id="60422008"/>
<dbReference type="OrthoDB" id="382813at2157"/>